<dbReference type="Pfam" id="PF04012">
    <property type="entry name" value="PspA_IM30"/>
    <property type="match status" value="1"/>
</dbReference>
<dbReference type="Proteomes" id="UP000612362">
    <property type="component" value="Unassembled WGS sequence"/>
</dbReference>
<feature type="compositionally biased region" description="Polar residues" evidence="3">
    <location>
        <begin position="171"/>
        <end position="184"/>
    </location>
</feature>
<reference evidence="4" key="1">
    <citation type="submission" date="2020-10" db="EMBL/GenBank/DDBJ databases">
        <title>Taxonomic study of unclassified bacteria belonging to the class Ktedonobacteria.</title>
        <authorList>
            <person name="Yabe S."/>
            <person name="Wang C.M."/>
            <person name="Zheng Y."/>
            <person name="Sakai Y."/>
            <person name="Cavaletti L."/>
            <person name="Monciardini P."/>
            <person name="Donadio S."/>
        </authorList>
    </citation>
    <scope>NUCLEOTIDE SEQUENCE</scope>
    <source>
        <strain evidence="4">SOSP1-1</strain>
    </source>
</reference>
<comment type="caution">
    <text evidence="4">The sequence shown here is derived from an EMBL/GenBank/DDBJ whole genome shotgun (WGS) entry which is preliminary data.</text>
</comment>
<organism evidence="4 5">
    <name type="scientific">Ktedonospora formicarum</name>
    <dbReference type="NCBI Taxonomy" id="2778364"/>
    <lineage>
        <taxon>Bacteria</taxon>
        <taxon>Bacillati</taxon>
        <taxon>Chloroflexota</taxon>
        <taxon>Ktedonobacteria</taxon>
        <taxon>Ktedonobacterales</taxon>
        <taxon>Ktedonobacteraceae</taxon>
        <taxon>Ktedonospora</taxon>
    </lineage>
</organism>
<name>A0A8J3I4F2_9CHLR</name>
<evidence type="ECO:0000313" key="5">
    <source>
        <dbReference type="Proteomes" id="UP000612362"/>
    </source>
</evidence>
<keyword evidence="5" id="KW-1185">Reference proteome</keyword>
<protein>
    <recommendedName>
        <fullName evidence="6">Phage shock protein A</fullName>
    </recommendedName>
</protein>
<keyword evidence="2" id="KW-0175">Coiled coil</keyword>
<evidence type="ECO:0000256" key="3">
    <source>
        <dbReference type="SAM" id="MobiDB-lite"/>
    </source>
</evidence>
<feature type="region of interest" description="Disordered" evidence="3">
    <location>
        <begin position="155"/>
        <end position="212"/>
    </location>
</feature>
<evidence type="ECO:0000256" key="1">
    <source>
        <dbReference type="ARBA" id="ARBA00043985"/>
    </source>
</evidence>
<dbReference type="RefSeq" id="WP_220194591.1">
    <property type="nucleotide sequence ID" value="NZ_BNJF01000001.1"/>
</dbReference>
<feature type="coiled-coil region" evidence="2">
    <location>
        <begin position="108"/>
        <end position="142"/>
    </location>
</feature>
<comment type="similarity">
    <text evidence="1">Belongs to the PspA/Vipp/IM30 family.</text>
</comment>
<proteinExistence type="inferred from homology"/>
<dbReference type="PANTHER" id="PTHR31088:SF6">
    <property type="entry name" value="PHAGE SHOCK PROTEIN A"/>
    <property type="match status" value="1"/>
</dbReference>
<evidence type="ECO:0000256" key="2">
    <source>
        <dbReference type="SAM" id="Coils"/>
    </source>
</evidence>
<dbReference type="AlphaFoldDB" id="A0A8J3I4F2"/>
<dbReference type="InterPro" id="IPR007157">
    <property type="entry name" value="PspA_VIPP1"/>
</dbReference>
<dbReference type="PANTHER" id="PTHR31088">
    <property type="entry name" value="MEMBRANE-ASSOCIATED PROTEIN VIPP1, CHLOROPLASTIC"/>
    <property type="match status" value="1"/>
</dbReference>
<accession>A0A8J3I4F2</accession>
<dbReference type="EMBL" id="BNJF01000001">
    <property type="protein sequence ID" value="GHO45244.1"/>
    <property type="molecule type" value="Genomic_DNA"/>
</dbReference>
<evidence type="ECO:0008006" key="6">
    <source>
        <dbReference type="Google" id="ProtNLM"/>
    </source>
</evidence>
<gene>
    <name evidence="4" type="ORF">KSX_34070</name>
</gene>
<evidence type="ECO:0000313" key="4">
    <source>
        <dbReference type="EMBL" id="GHO45244.1"/>
    </source>
</evidence>
<sequence>MNLLERVLTLLRANLSVVVENADDPEKALKQLILDMRNQLVQVKTQVATAIAEGIKLQKRQQECQATAQTWVQKARQAVQQGNDEVARDALSRYNDLTRQATHFQQLKQEQDRLVTTLRVALRQLEEKIAEVQTSAEVLETRKRNALIQQRVLDALNNRPEQDANGRDAGQSASENNTNGSSESLPKRPKQPRQSDTDQLDANVPLHLTTSGELDLEKLKRLLNSD</sequence>